<dbReference type="GO" id="GO:0008757">
    <property type="term" value="F:S-adenosylmethionine-dependent methyltransferase activity"/>
    <property type="evidence" value="ECO:0007669"/>
    <property type="project" value="InterPro"/>
</dbReference>
<dbReference type="InterPro" id="IPR029063">
    <property type="entry name" value="SAM-dependent_MTases_sf"/>
</dbReference>
<dbReference type="EMBL" id="LJGV01000022">
    <property type="protein sequence ID" value="OEU99339.1"/>
    <property type="molecule type" value="Genomic_DNA"/>
</dbReference>
<evidence type="ECO:0000256" key="3">
    <source>
        <dbReference type="ARBA" id="ARBA00022679"/>
    </source>
</evidence>
<evidence type="ECO:0000313" key="5">
    <source>
        <dbReference type="EMBL" id="OEU99339.1"/>
    </source>
</evidence>
<dbReference type="InterPro" id="IPR013216">
    <property type="entry name" value="Methyltransf_11"/>
</dbReference>
<sequence>MTPMTRAMSFNTAPDRYAAFRPFYPPALFELVEELSQIPLAGARIADVGAGTGISTTQLVQRGADVVAVEPGEGMAAWFRKSLPDVPLVRGDANALPLADGSRDLVTYAQAWHWAEPHRAVPEAMRVLRPGGSLVVWWNLTAHDVPWIGAQAERITHHTGVSSPPLNQVGDHGALRRAGLDGLRLSHRHTRWSRTVPLDLHLGNLASHSGFLVMPEQATRDFLDTERTRLRALFPDEQVEEVYVVDLLVARRD</sequence>
<proteinExistence type="inferred from homology"/>
<protein>
    <submittedName>
        <fullName evidence="5">Methyltransferase type 11</fullName>
    </submittedName>
</protein>
<keyword evidence="2 5" id="KW-0489">Methyltransferase</keyword>
<evidence type="ECO:0000259" key="4">
    <source>
        <dbReference type="Pfam" id="PF08241"/>
    </source>
</evidence>
<dbReference type="PANTHER" id="PTHR44942:SF4">
    <property type="entry name" value="METHYLTRANSFERASE TYPE 11 DOMAIN-CONTAINING PROTEIN"/>
    <property type="match status" value="1"/>
</dbReference>
<gene>
    <name evidence="5" type="ORF">AN217_17685</name>
</gene>
<dbReference type="PANTHER" id="PTHR44942">
    <property type="entry name" value="METHYLTRANSF_11 DOMAIN-CONTAINING PROTEIN"/>
    <property type="match status" value="1"/>
</dbReference>
<feature type="domain" description="Methyltransferase type 11" evidence="4">
    <location>
        <begin position="47"/>
        <end position="136"/>
    </location>
</feature>
<comment type="caution">
    <text evidence="5">The sequence shown here is derived from an EMBL/GenBank/DDBJ whole genome shotgun (WGS) entry which is preliminary data.</text>
</comment>
<name>A0A1E7K602_9ACTN</name>
<evidence type="ECO:0000256" key="2">
    <source>
        <dbReference type="ARBA" id="ARBA00022603"/>
    </source>
</evidence>
<evidence type="ECO:0000256" key="1">
    <source>
        <dbReference type="ARBA" id="ARBA00008361"/>
    </source>
</evidence>
<dbReference type="GO" id="GO:0032259">
    <property type="term" value="P:methylation"/>
    <property type="evidence" value="ECO:0007669"/>
    <property type="project" value="UniProtKB-KW"/>
</dbReference>
<dbReference type="AlphaFoldDB" id="A0A1E7K602"/>
<dbReference type="CDD" id="cd02440">
    <property type="entry name" value="AdoMet_MTases"/>
    <property type="match status" value="1"/>
</dbReference>
<evidence type="ECO:0000313" key="6">
    <source>
        <dbReference type="Proteomes" id="UP000175829"/>
    </source>
</evidence>
<organism evidence="5 6">
    <name type="scientific">Streptomyces qinglanensis</name>
    <dbReference type="NCBI Taxonomy" id="943816"/>
    <lineage>
        <taxon>Bacteria</taxon>
        <taxon>Bacillati</taxon>
        <taxon>Actinomycetota</taxon>
        <taxon>Actinomycetes</taxon>
        <taxon>Kitasatosporales</taxon>
        <taxon>Streptomycetaceae</taxon>
        <taxon>Streptomyces</taxon>
    </lineage>
</organism>
<dbReference type="SUPFAM" id="SSF53335">
    <property type="entry name" value="S-adenosyl-L-methionine-dependent methyltransferases"/>
    <property type="match status" value="1"/>
</dbReference>
<dbReference type="Gene3D" id="3.40.50.150">
    <property type="entry name" value="Vaccinia Virus protein VP39"/>
    <property type="match status" value="1"/>
</dbReference>
<keyword evidence="3 5" id="KW-0808">Transferase</keyword>
<dbReference type="PATRIC" id="fig|943816.4.peg.3025"/>
<reference evidence="5 6" key="1">
    <citation type="journal article" date="2016" name="Front. Microbiol.">
        <title>Comparative Genomics Analysis of Streptomyces Species Reveals Their Adaptation to the Marine Environment and Their Diversity at the Genomic Level.</title>
        <authorList>
            <person name="Tian X."/>
            <person name="Zhang Z."/>
            <person name="Yang T."/>
            <person name="Chen M."/>
            <person name="Li J."/>
            <person name="Chen F."/>
            <person name="Yang J."/>
            <person name="Li W."/>
            <person name="Zhang B."/>
            <person name="Zhang Z."/>
            <person name="Wu J."/>
            <person name="Zhang C."/>
            <person name="Long L."/>
            <person name="Xiao J."/>
        </authorList>
    </citation>
    <scope>NUCLEOTIDE SEQUENCE [LARGE SCALE GENOMIC DNA]</scope>
    <source>
        <strain evidence="5 6">SCSIO M10379</strain>
    </source>
</reference>
<accession>A0A1E7K602</accession>
<dbReference type="Pfam" id="PF08241">
    <property type="entry name" value="Methyltransf_11"/>
    <property type="match status" value="1"/>
</dbReference>
<dbReference type="Proteomes" id="UP000175829">
    <property type="component" value="Unassembled WGS sequence"/>
</dbReference>
<comment type="similarity">
    <text evidence="1">Belongs to the methyltransferase superfamily.</text>
</comment>
<dbReference type="InterPro" id="IPR051052">
    <property type="entry name" value="Diverse_substrate_MTase"/>
</dbReference>